<keyword evidence="2 3" id="KW-0975">Bacterial flagellum</keyword>
<name>B6IQC3_RHOCS</name>
<dbReference type="STRING" id="414684.RC1_0210"/>
<evidence type="ECO:0000256" key="3">
    <source>
        <dbReference type="RuleBase" id="RU362073"/>
    </source>
</evidence>
<dbReference type="EMBL" id="CP000613">
    <property type="protein sequence ID" value="ACI97659.1"/>
    <property type="molecule type" value="Genomic_DNA"/>
</dbReference>
<comment type="similarity">
    <text evidence="1 3">Belongs to the bacterial flagellin family.</text>
</comment>
<keyword evidence="6" id="KW-0966">Cell projection</keyword>
<keyword evidence="7" id="KW-1185">Reference proteome</keyword>
<dbReference type="GO" id="GO:0009288">
    <property type="term" value="C:bacterial-type flagellum"/>
    <property type="evidence" value="ECO:0007669"/>
    <property type="project" value="UniProtKB-SubCell"/>
</dbReference>
<dbReference type="InterPro" id="IPR001492">
    <property type="entry name" value="Flagellin"/>
</dbReference>
<evidence type="ECO:0000313" key="7">
    <source>
        <dbReference type="Proteomes" id="UP000001591"/>
    </source>
</evidence>
<organism evidence="6 7">
    <name type="scientific">Rhodospirillum centenum (strain ATCC 51521 / SW)</name>
    <dbReference type="NCBI Taxonomy" id="414684"/>
    <lineage>
        <taxon>Bacteria</taxon>
        <taxon>Pseudomonadati</taxon>
        <taxon>Pseudomonadota</taxon>
        <taxon>Alphaproteobacteria</taxon>
        <taxon>Rhodospirillales</taxon>
        <taxon>Rhodospirillaceae</taxon>
        <taxon>Rhodospirillum</taxon>
    </lineage>
</organism>
<keyword evidence="6" id="KW-0969">Cilium</keyword>
<dbReference type="SUPFAM" id="SSF64518">
    <property type="entry name" value="Phase 1 flagellin"/>
    <property type="match status" value="1"/>
</dbReference>
<evidence type="ECO:0000256" key="2">
    <source>
        <dbReference type="ARBA" id="ARBA00023143"/>
    </source>
</evidence>
<dbReference type="GO" id="GO:0005576">
    <property type="term" value="C:extracellular region"/>
    <property type="evidence" value="ECO:0007669"/>
    <property type="project" value="UniProtKB-SubCell"/>
</dbReference>
<comment type="subcellular location">
    <subcellularLocation>
        <location evidence="3">Secreted</location>
    </subcellularLocation>
    <subcellularLocation>
        <location evidence="3">Bacterial flagellum</location>
    </subcellularLocation>
</comment>
<dbReference type="KEGG" id="rce:RC1_0210"/>
<protein>
    <recommendedName>
        <fullName evidence="3">Flagellin</fullName>
    </recommendedName>
</protein>
<sequence length="355" mass="37882">MSVSSISTMALARQTRNLVRTMQSDMHTLELEIGTGKKSDVAGSVGSRAALLLDLRNARQTTAEYRQSIQTQSSRLTLMQEALDKVRGSATQVRDLALSVSGSGVGAAAATIDEAALNAIQTLSSMFNSSQSGRYLFAGTRFDTRPMQPPTETAPSGIAPLDAVKSVLSSLGPTSTAADVDAALNGPNGLSSIFSDTYGGGPAAPENFSKTFFLGSTTQVQGRAGEDLPVTYACTAGDEPVRTLLKGLYLLAAVPSESVSTEAYQRIADQGWRLITQATDELIDTQGIIGLQEELLKRADERHEVEDGLLSKQITQMEMADPYETGLRLNTLETQLEATFAMTSRISKLSLIDFL</sequence>
<dbReference type="GO" id="GO:0005198">
    <property type="term" value="F:structural molecule activity"/>
    <property type="evidence" value="ECO:0007669"/>
    <property type="project" value="UniProtKB-UniRule"/>
</dbReference>
<feature type="domain" description="Flagellin N-terminal" evidence="4">
    <location>
        <begin position="6"/>
        <end position="140"/>
    </location>
</feature>
<feature type="domain" description="Flagellin C-terminal" evidence="5">
    <location>
        <begin position="274"/>
        <end position="355"/>
    </location>
</feature>
<dbReference type="eggNOG" id="COG1344">
    <property type="taxonomic scope" value="Bacteria"/>
</dbReference>
<dbReference type="Proteomes" id="UP000001591">
    <property type="component" value="Chromosome"/>
</dbReference>
<dbReference type="Pfam" id="PF00669">
    <property type="entry name" value="Flagellin_N"/>
    <property type="match status" value="1"/>
</dbReference>
<evidence type="ECO:0000313" key="6">
    <source>
        <dbReference type="EMBL" id="ACI97659.1"/>
    </source>
</evidence>
<dbReference type="InterPro" id="IPR046358">
    <property type="entry name" value="Flagellin_C"/>
</dbReference>
<evidence type="ECO:0000259" key="5">
    <source>
        <dbReference type="Pfam" id="PF00700"/>
    </source>
</evidence>
<accession>B6IQC3</accession>
<evidence type="ECO:0000256" key="1">
    <source>
        <dbReference type="ARBA" id="ARBA00005709"/>
    </source>
</evidence>
<dbReference type="InterPro" id="IPR001029">
    <property type="entry name" value="Flagellin_N"/>
</dbReference>
<dbReference type="PANTHER" id="PTHR42792:SF1">
    <property type="entry name" value="FLAGELLAR HOOK-ASSOCIATED PROTEIN 3"/>
    <property type="match status" value="1"/>
</dbReference>
<evidence type="ECO:0000259" key="4">
    <source>
        <dbReference type="Pfam" id="PF00669"/>
    </source>
</evidence>
<dbReference type="HOGENOM" id="CLU_066395_1_0_5"/>
<reference evidence="6 7" key="1">
    <citation type="journal article" date="2010" name="BMC Genomics">
        <title>Metabolic flexibility revealed in the genome of the cyst-forming alpha-1 proteobacterium Rhodospirillum centenum.</title>
        <authorList>
            <person name="Lu Y.K."/>
            <person name="Marden J."/>
            <person name="Han M."/>
            <person name="Swingley W.D."/>
            <person name="Mastrian S.D."/>
            <person name="Chowdhury S.R."/>
            <person name="Hao J."/>
            <person name="Helmy T."/>
            <person name="Kim S."/>
            <person name="Kurdoglu A.A."/>
            <person name="Matthies H.J."/>
            <person name="Rollo D."/>
            <person name="Stothard P."/>
            <person name="Blankenship R.E."/>
            <person name="Bauer C.E."/>
            <person name="Touchman J.W."/>
        </authorList>
    </citation>
    <scope>NUCLEOTIDE SEQUENCE [LARGE SCALE GENOMIC DNA]</scope>
    <source>
        <strain evidence="7">ATCC 51521 / SW</strain>
    </source>
</reference>
<keyword evidence="6" id="KW-0282">Flagellum</keyword>
<proteinExistence type="inferred from homology"/>
<dbReference type="RefSeq" id="WP_012565450.1">
    <property type="nucleotide sequence ID" value="NC_011420.2"/>
</dbReference>
<dbReference type="OrthoDB" id="7312911at2"/>
<dbReference type="AlphaFoldDB" id="B6IQC3"/>
<keyword evidence="3" id="KW-0964">Secreted</keyword>
<gene>
    <name evidence="6" type="primary">flgL</name>
    <name evidence="6" type="ordered locus">RC1_0210</name>
</gene>
<comment type="function">
    <text evidence="3">Flagellin is the subunit protein which polymerizes to form the filaments of bacterial flagella.</text>
</comment>
<dbReference type="Gene3D" id="1.20.1330.10">
    <property type="entry name" value="f41 fragment of flagellin, N-terminal domain"/>
    <property type="match status" value="1"/>
</dbReference>
<dbReference type="PANTHER" id="PTHR42792">
    <property type="entry name" value="FLAGELLIN"/>
    <property type="match status" value="1"/>
</dbReference>
<dbReference type="Pfam" id="PF00700">
    <property type="entry name" value="Flagellin_C"/>
    <property type="match status" value="1"/>
</dbReference>